<dbReference type="InterPro" id="IPR056002">
    <property type="entry name" value="DUF7580"/>
</dbReference>
<organism evidence="3 4">
    <name type="scientific">Cercospora kikuchii</name>
    <dbReference type="NCBI Taxonomy" id="84275"/>
    <lineage>
        <taxon>Eukaryota</taxon>
        <taxon>Fungi</taxon>
        <taxon>Dikarya</taxon>
        <taxon>Ascomycota</taxon>
        <taxon>Pezizomycotina</taxon>
        <taxon>Dothideomycetes</taxon>
        <taxon>Dothideomycetidae</taxon>
        <taxon>Mycosphaerellales</taxon>
        <taxon>Mycosphaerellaceae</taxon>
        <taxon>Cercospora</taxon>
    </lineage>
</organism>
<sequence length="547" mass="61325">MSGIEIAGLVLAGIPLLISALEHYSDGVQTIRKIRHSSKGFLRLKRILETENDIFLNSIELLLKDDVDDHVLATMLQYPGNKGVGWKDVKLDARLRERLGRSYSIYFKAVDALAHDIRNFADAIQLSDSGKAPFTLDAWSVKDALSRIRFGLKMKGYEDIVNDITAQNQRIMWLTQQSNLLEPVRKCRKRLPDFDTARAHAQTIFEAIRNGLSNTCIVSHQISLHVRPSDLKLTHDSAEAAVSRLILHHEANRVAHAQLSWTSEETEIRPLDAVPSMDPTTGVVRFQDQAQSGNKATVTASNMLLPGDEIRDLCRSLQSWRNSHRAGGAYIGYVCDKVTMCRHGLFWPNKPLLQPNSACRLSLASIISDRSQHRLSLPQRRTLAFALADGMLQLCHTPWLGAQWGKNEITLFEDSGAVDAVHLFVSADVSAPINGSKYFQKCQSLREDTLFALGIMLIELALEKGFEELQIPDDIRHGVELSSFTTAARLVDEVYHVAGTRYGDVVRRCIWCDFDHRTISLQDPTFRGKVFQGVVAELEQEVSSLTF</sequence>
<accession>A0A9P3CQH3</accession>
<comment type="caution">
    <text evidence="3">The sequence shown here is derived from an EMBL/GenBank/DDBJ whole genome shotgun (WGS) entry which is preliminary data.</text>
</comment>
<dbReference type="EMBL" id="BOLY01000007">
    <property type="protein sequence ID" value="GIZ47472.1"/>
    <property type="molecule type" value="Genomic_DNA"/>
</dbReference>
<dbReference type="PANTHER" id="PTHR35186:SF4">
    <property type="entry name" value="PRION-INHIBITION AND PROPAGATION HELO DOMAIN-CONTAINING PROTEIN"/>
    <property type="match status" value="1"/>
</dbReference>
<evidence type="ECO:0000313" key="4">
    <source>
        <dbReference type="Proteomes" id="UP000825890"/>
    </source>
</evidence>
<dbReference type="RefSeq" id="XP_044661959.1">
    <property type="nucleotide sequence ID" value="XM_044806024.1"/>
</dbReference>
<dbReference type="OrthoDB" id="3648680at2759"/>
<dbReference type="Proteomes" id="UP000825890">
    <property type="component" value="Unassembled WGS sequence"/>
</dbReference>
<dbReference type="GeneID" id="68296137"/>
<keyword evidence="4" id="KW-1185">Reference proteome</keyword>
<dbReference type="PANTHER" id="PTHR35186">
    <property type="entry name" value="ANK_REP_REGION DOMAIN-CONTAINING PROTEIN"/>
    <property type="match status" value="1"/>
</dbReference>
<dbReference type="AlphaFoldDB" id="A0A9P3CQH3"/>
<dbReference type="Pfam" id="PF24476">
    <property type="entry name" value="DUF7580"/>
    <property type="match status" value="1"/>
</dbReference>
<evidence type="ECO:0000256" key="1">
    <source>
        <dbReference type="SAM" id="SignalP"/>
    </source>
</evidence>
<protein>
    <recommendedName>
        <fullName evidence="2">DUF7580 domain-containing protein</fullName>
    </recommendedName>
</protein>
<evidence type="ECO:0000313" key="3">
    <source>
        <dbReference type="EMBL" id="GIZ47472.1"/>
    </source>
</evidence>
<feature type="chain" id="PRO_5040357168" description="DUF7580 domain-containing protein" evidence="1">
    <location>
        <begin position="21"/>
        <end position="547"/>
    </location>
</feature>
<gene>
    <name evidence="3" type="ORF">CKM354_001056200</name>
</gene>
<keyword evidence="1" id="KW-0732">Signal</keyword>
<reference evidence="3 4" key="1">
    <citation type="submission" date="2021-01" db="EMBL/GenBank/DDBJ databases">
        <title>Cercospora kikuchii MAFF 305040 whole genome shotgun sequence.</title>
        <authorList>
            <person name="Kashiwa T."/>
            <person name="Suzuki T."/>
        </authorList>
    </citation>
    <scope>NUCLEOTIDE SEQUENCE [LARGE SCALE GENOMIC DNA]</scope>
    <source>
        <strain evidence="3 4">MAFF 305040</strain>
    </source>
</reference>
<proteinExistence type="predicted"/>
<name>A0A9P3CQH3_9PEZI</name>
<feature type="signal peptide" evidence="1">
    <location>
        <begin position="1"/>
        <end position="20"/>
    </location>
</feature>
<feature type="domain" description="DUF7580" evidence="2">
    <location>
        <begin position="196"/>
        <end position="543"/>
    </location>
</feature>
<evidence type="ECO:0000259" key="2">
    <source>
        <dbReference type="Pfam" id="PF24476"/>
    </source>
</evidence>